<organism evidence="1">
    <name type="scientific">Arundo donax</name>
    <name type="common">Giant reed</name>
    <name type="synonym">Donax arundinaceus</name>
    <dbReference type="NCBI Taxonomy" id="35708"/>
    <lineage>
        <taxon>Eukaryota</taxon>
        <taxon>Viridiplantae</taxon>
        <taxon>Streptophyta</taxon>
        <taxon>Embryophyta</taxon>
        <taxon>Tracheophyta</taxon>
        <taxon>Spermatophyta</taxon>
        <taxon>Magnoliopsida</taxon>
        <taxon>Liliopsida</taxon>
        <taxon>Poales</taxon>
        <taxon>Poaceae</taxon>
        <taxon>PACMAD clade</taxon>
        <taxon>Arundinoideae</taxon>
        <taxon>Arundineae</taxon>
        <taxon>Arundo</taxon>
    </lineage>
</organism>
<evidence type="ECO:0000313" key="1">
    <source>
        <dbReference type="EMBL" id="JAE35752.1"/>
    </source>
</evidence>
<name>A0A0A9HG80_ARUDO</name>
<protein>
    <submittedName>
        <fullName evidence="1">Uncharacterized protein</fullName>
    </submittedName>
</protein>
<reference evidence="1" key="2">
    <citation type="journal article" date="2015" name="Data Brief">
        <title>Shoot transcriptome of the giant reed, Arundo donax.</title>
        <authorList>
            <person name="Barrero R.A."/>
            <person name="Guerrero F.D."/>
            <person name="Moolhuijzen P."/>
            <person name="Goolsby J.A."/>
            <person name="Tidwell J."/>
            <person name="Bellgard S.E."/>
            <person name="Bellgard M.I."/>
        </authorList>
    </citation>
    <scope>NUCLEOTIDE SEQUENCE</scope>
    <source>
        <tissue evidence="1">Shoot tissue taken approximately 20 cm above the soil surface</tissue>
    </source>
</reference>
<dbReference type="AlphaFoldDB" id="A0A0A9HG80"/>
<accession>A0A0A9HG80</accession>
<dbReference type="EMBL" id="GBRH01162144">
    <property type="protein sequence ID" value="JAE35752.1"/>
    <property type="molecule type" value="Transcribed_RNA"/>
</dbReference>
<proteinExistence type="predicted"/>
<sequence>MAFIYQIAKSQDLCLSNICIALESNYSLRFTILVILALCTRIKEWKNSVCTGNEERWRMREIGIEMYWKARITSIVKQI</sequence>
<reference evidence="1" key="1">
    <citation type="submission" date="2014-09" db="EMBL/GenBank/DDBJ databases">
        <authorList>
            <person name="Magalhaes I.L.F."/>
            <person name="Oliveira U."/>
            <person name="Santos F.R."/>
            <person name="Vidigal T.H.D.A."/>
            <person name="Brescovit A.D."/>
            <person name="Santos A.J."/>
        </authorList>
    </citation>
    <scope>NUCLEOTIDE SEQUENCE</scope>
    <source>
        <tissue evidence="1">Shoot tissue taken approximately 20 cm above the soil surface</tissue>
    </source>
</reference>